<comment type="caution">
    <text evidence="1">The sequence shown here is derived from an EMBL/GenBank/DDBJ whole genome shotgun (WGS) entry which is preliminary data.</text>
</comment>
<gene>
    <name evidence="1" type="ORF">P9847_13325</name>
</gene>
<sequence length="242" mass="27078">MKKKKVITIAAVPLGVAILGGSIMLSSYDSVVSAQSQVLSAAENATKTNLEYIKVTTGDDPSVQSYTIRIRDKANLTEVSEDYVNGVLQSKIIISEKGSKVTSIGRDFTTNEMTGSTWTLPENLSKENERVLKISLLEEQKQQVTGQDWVESKDSFTKSGYKTAVSELKDRKDVVTIDESNGMLVKKETFIKNEDGIWKNKPSRVEEYKYLDSIPMNIMRNDENIEIKERPAPIIEDKLFNG</sequence>
<organism evidence="1 2">
    <name type="scientific">Paenibacillus chibensis</name>
    <dbReference type="NCBI Taxonomy" id="59846"/>
    <lineage>
        <taxon>Bacteria</taxon>
        <taxon>Bacillati</taxon>
        <taxon>Bacillota</taxon>
        <taxon>Bacilli</taxon>
        <taxon>Bacillales</taxon>
        <taxon>Paenibacillaceae</taxon>
        <taxon>Paenibacillus</taxon>
    </lineage>
</organism>
<protein>
    <submittedName>
        <fullName evidence="1">Uncharacterized protein</fullName>
    </submittedName>
</protein>
<name>A0ABU6PTR5_9BACL</name>
<proteinExistence type="predicted"/>
<keyword evidence="2" id="KW-1185">Reference proteome</keyword>
<evidence type="ECO:0000313" key="1">
    <source>
        <dbReference type="EMBL" id="MED5018287.1"/>
    </source>
</evidence>
<dbReference type="Proteomes" id="UP001343257">
    <property type="component" value="Unassembled WGS sequence"/>
</dbReference>
<accession>A0ABU6PTR5</accession>
<dbReference type="EMBL" id="JARTLD010000032">
    <property type="protein sequence ID" value="MED5018287.1"/>
    <property type="molecule type" value="Genomic_DNA"/>
</dbReference>
<evidence type="ECO:0000313" key="2">
    <source>
        <dbReference type="Proteomes" id="UP001343257"/>
    </source>
</evidence>
<reference evidence="1 2" key="1">
    <citation type="submission" date="2023-03" db="EMBL/GenBank/DDBJ databases">
        <title>Bacillus Genome Sequencing.</title>
        <authorList>
            <person name="Dunlap C."/>
        </authorList>
    </citation>
    <scope>NUCLEOTIDE SEQUENCE [LARGE SCALE GENOMIC DNA]</scope>
    <source>
        <strain evidence="1 2">NRS-52</strain>
    </source>
</reference>
<dbReference type="RefSeq" id="WP_328278494.1">
    <property type="nucleotide sequence ID" value="NZ_JARTLD010000032.1"/>
</dbReference>